<dbReference type="AlphaFoldDB" id="A0A6A6DX28"/>
<evidence type="ECO:0000313" key="2">
    <source>
        <dbReference type="EMBL" id="KAF2184237.1"/>
    </source>
</evidence>
<protein>
    <submittedName>
        <fullName evidence="2">Uncharacterized protein</fullName>
    </submittedName>
</protein>
<name>A0A6A6DX28_9PEZI</name>
<keyword evidence="3" id="KW-1185">Reference proteome</keyword>
<dbReference type="EMBL" id="ML994638">
    <property type="protein sequence ID" value="KAF2184237.1"/>
    <property type="molecule type" value="Genomic_DNA"/>
</dbReference>
<gene>
    <name evidence="2" type="ORF">K469DRAFT_708959</name>
</gene>
<proteinExistence type="predicted"/>
<feature type="region of interest" description="Disordered" evidence="1">
    <location>
        <begin position="39"/>
        <end position="101"/>
    </location>
</feature>
<reference evidence="2" key="1">
    <citation type="journal article" date="2020" name="Stud. Mycol.">
        <title>101 Dothideomycetes genomes: a test case for predicting lifestyles and emergence of pathogens.</title>
        <authorList>
            <person name="Haridas S."/>
            <person name="Albert R."/>
            <person name="Binder M."/>
            <person name="Bloem J."/>
            <person name="Labutti K."/>
            <person name="Salamov A."/>
            <person name="Andreopoulos B."/>
            <person name="Baker S."/>
            <person name="Barry K."/>
            <person name="Bills G."/>
            <person name="Bluhm B."/>
            <person name="Cannon C."/>
            <person name="Castanera R."/>
            <person name="Culley D."/>
            <person name="Daum C."/>
            <person name="Ezra D."/>
            <person name="Gonzalez J."/>
            <person name="Henrissat B."/>
            <person name="Kuo A."/>
            <person name="Liang C."/>
            <person name="Lipzen A."/>
            <person name="Lutzoni F."/>
            <person name="Magnuson J."/>
            <person name="Mondo S."/>
            <person name="Nolan M."/>
            <person name="Ohm R."/>
            <person name="Pangilinan J."/>
            <person name="Park H.-J."/>
            <person name="Ramirez L."/>
            <person name="Alfaro M."/>
            <person name="Sun H."/>
            <person name="Tritt A."/>
            <person name="Yoshinaga Y."/>
            <person name="Zwiers L.-H."/>
            <person name="Turgeon B."/>
            <person name="Goodwin S."/>
            <person name="Spatafora J."/>
            <person name="Crous P."/>
            <person name="Grigoriev I."/>
        </authorList>
    </citation>
    <scope>NUCLEOTIDE SEQUENCE</scope>
    <source>
        <strain evidence="2">CBS 207.26</strain>
    </source>
</reference>
<sequence length="197" mass="22320">MENTPYLIETALDFLLEGREEDVIPHQQKIIKILDRFSSLKSQPTPPPSQSGDDGHDQEILEGGGNTSLLSSTDPEHLESCDASQLPSARRTPETYTQSPKEKQYIRCERFIELIRKGLLKLPKTFEKTDAELVGRPIWQKEDLRVLDVDSTARGATDKFRSMRLFAERQSSARPVYAAKRVAERSPAFSKTPPHLE</sequence>
<accession>A0A6A6DX28</accession>
<evidence type="ECO:0000256" key="1">
    <source>
        <dbReference type="SAM" id="MobiDB-lite"/>
    </source>
</evidence>
<evidence type="ECO:0000313" key="3">
    <source>
        <dbReference type="Proteomes" id="UP000800200"/>
    </source>
</evidence>
<dbReference type="Proteomes" id="UP000800200">
    <property type="component" value="Unassembled WGS sequence"/>
</dbReference>
<organism evidence="2 3">
    <name type="scientific">Zopfia rhizophila CBS 207.26</name>
    <dbReference type="NCBI Taxonomy" id="1314779"/>
    <lineage>
        <taxon>Eukaryota</taxon>
        <taxon>Fungi</taxon>
        <taxon>Dikarya</taxon>
        <taxon>Ascomycota</taxon>
        <taxon>Pezizomycotina</taxon>
        <taxon>Dothideomycetes</taxon>
        <taxon>Dothideomycetes incertae sedis</taxon>
        <taxon>Zopfiaceae</taxon>
        <taxon>Zopfia</taxon>
    </lineage>
</organism>